<proteinExistence type="predicted"/>
<evidence type="ECO:0000313" key="2">
    <source>
        <dbReference type="Proteomes" id="UP001049176"/>
    </source>
</evidence>
<dbReference type="AlphaFoldDB" id="A0A9P7V066"/>
<name>A0A9P7V066_9AGAR</name>
<protein>
    <recommendedName>
        <fullName evidence="3">P-loop containing nucleoside triphosphate hydrolase protein</fullName>
    </recommendedName>
</protein>
<dbReference type="PANTHER" id="PTHR10285">
    <property type="entry name" value="URIDINE KINASE"/>
    <property type="match status" value="1"/>
</dbReference>
<dbReference type="GeneID" id="66074298"/>
<organism evidence="1 2">
    <name type="scientific">Marasmius oreades</name>
    <name type="common">fairy-ring Marasmius</name>
    <dbReference type="NCBI Taxonomy" id="181124"/>
    <lineage>
        <taxon>Eukaryota</taxon>
        <taxon>Fungi</taxon>
        <taxon>Dikarya</taxon>
        <taxon>Basidiomycota</taxon>
        <taxon>Agaricomycotina</taxon>
        <taxon>Agaricomycetes</taxon>
        <taxon>Agaricomycetidae</taxon>
        <taxon>Agaricales</taxon>
        <taxon>Marasmiineae</taxon>
        <taxon>Marasmiaceae</taxon>
        <taxon>Marasmius</taxon>
    </lineage>
</organism>
<keyword evidence="2" id="KW-1185">Reference proteome</keyword>
<dbReference type="OrthoDB" id="10041966at2759"/>
<gene>
    <name evidence="1" type="ORF">E1B28_005222</name>
</gene>
<reference evidence="1" key="1">
    <citation type="journal article" date="2021" name="Genome Biol. Evol.">
        <title>The assembled and annotated genome of the fairy-ring fungus Marasmius oreades.</title>
        <authorList>
            <person name="Hiltunen M."/>
            <person name="Ament-Velasquez S.L."/>
            <person name="Johannesson H."/>
        </authorList>
    </citation>
    <scope>NUCLEOTIDE SEQUENCE</scope>
    <source>
        <strain evidence="1">03SP1</strain>
    </source>
</reference>
<accession>A0A9P7V066</accession>
<dbReference type="EMBL" id="CM032182">
    <property type="protein sequence ID" value="KAG7097911.1"/>
    <property type="molecule type" value="Genomic_DNA"/>
</dbReference>
<dbReference type="Gene3D" id="3.40.50.300">
    <property type="entry name" value="P-loop containing nucleotide triphosphate hydrolases"/>
    <property type="match status" value="1"/>
</dbReference>
<dbReference type="Proteomes" id="UP001049176">
    <property type="component" value="Chromosome 2"/>
</dbReference>
<evidence type="ECO:0000313" key="1">
    <source>
        <dbReference type="EMBL" id="KAG7097911.1"/>
    </source>
</evidence>
<sequence>MSTDTTPTRVITIGIGGATCSGKTNLAKHLQNCLHNSFIIHQDDFLPPTEMLPVDPDFGFPHCDDAPSAIDWDRMTSFLSDVKRTGFLPSNHQSYANLLESPEVVPIDDHKLIPEWKTQSKNLALQHLEKYGEKLVWVLVDGFLLYWDERLVSSLDVRFFLRVPEDLARARREARVYHTPEGYIWHDPPQYWERAAWPGYIQAHKHMFEDGDVTNGQLSGKVEELVLIESTEVVMTDMVKRVMEKVLNVSAGVGSKRCMN</sequence>
<dbReference type="SUPFAM" id="SSF52540">
    <property type="entry name" value="P-loop containing nucleoside triphosphate hydrolases"/>
    <property type="match status" value="1"/>
</dbReference>
<evidence type="ECO:0008006" key="3">
    <source>
        <dbReference type="Google" id="ProtNLM"/>
    </source>
</evidence>
<comment type="caution">
    <text evidence="1">The sequence shown here is derived from an EMBL/GenBank/DDBJ whole genome shotgun (WGS) entry which is preliminary data.</text>
</comment>
<dbReference type="RefSeq" id="XP_043014381.1">
    <property type="nucleotide sequence ID" value="XM_043149773.1"/>
</dbReference>
<dbReference type="CDD" id="cd02024">
    <property type="entry name" value="NRK1"/>
    <property type="match status" value="1"/>
</dbReference>
<dbReference type="InterPro" id="IPR027417">
    <property type="entry name" value="P-loop_NTPase"/>
</dbReference>